<proteinExistence type="predicted"/>
<evidence type="ECO:0000256" key="2">
    <source>
        <dbReference type="SAM" id="Phobius"/>
    </source>
</evidence>
<comment type="caution">
    <text evidence="4">The sequence shown here is derived from an EMBL/GenBank/DDBJ whole genome shotgun (WGS) entry which is preliminary data.</text>
</comment>
<feature type="transmembrane region" description="Helical" evidence="2">
    <location>
        <begin position="56"/>
        <end position="76"/>
    </location>
</feature>
<dbReference type="InterPro" id="IPR000195">
    <property type="entry name" value="Rab-GAP-TBC_dom"/>
</dbReference>
<dbReference type="Pfam" id="PF00566">
    <property type="entry name" value="RabGAP-TBC"/>
    <property type="match status" value="1"/>
</dbReference>
<feature type="domain" description="Rab-GAP TBC" evidence="3">
    <location>
        <begin position="302"/>
        <end position="498"/>
    </location>
</feature>
<dbReference type="PROSITE" id="PS50086">
    <property type="entry name" value="TBC_RABGAP"/>
    <property type="match status" value="1"/>
</dbReference>
<accession>A0ABQ8DJF9</accession>
<name>A0ABQ8DJF9_BRANA</name>
<evidence type="ECO:0000256" key="1">
    <source>
        <dbReference type="SAM" id="MobiDB-lite"/>
    </source>
</evidence>
<keyword evidence="5" id="KW-1185">Reference proteome</keyword>
<evidence type="ECO:0000313" key="4">
    <source>
        <dbReference type="EMBL" id="KAH0929486.1"/>
    </source>
</evidence>
<feature type="transmembrane region" description="Helical" evidence="2">
    <location>
        <begin position="25"/>
        <end position="44"/>
    </location>
</feature>
<evidence type="ECO:0000313" key="5">
    <source>
        <dbReference type="Proteomes" id="UP000824890"/>
    </source>
</evidence>
<dbReference type="PANTHER" id="PTHR22957:SF683">
    <property type="entry name" value="GTPASE ACTIVATOR PROTEIN OF RAB-LIKE SMALL GTPASES-LIKE PROTEIN"/>
    <property type="match status" value="1"/>
</dbReference>
<feature type="transmembrane region" description="Helical" evidence="2">
    <location>
        <begin position="104"/>
        <end position="123"/>
    </location>
</feature>
<dbReference type="SUPFAM" id="SSF47923">
    <property type="entry name" value="Ypt/Rab-GAP domain of gyp1p"/>
    <property type="match status" value="2"/>
</dbReference>
<organism evidence="4 5">
    <name type="scientific">Brassica napus</name>
    <name type="common">Rape</name>
    <dbReference type="NCBI Taxonomy" id="3708"/>
    <lineage>
        <taxon>Eukaryota</taxon>
        <taxon>Viridiplantae</taxon>
        <taxon>Streptophyta</taxon>
        <taxon>Embryophyta</taxon>
        <taxon>Tracheophyta</taxon>
        <taxon>Spermatophyta</taxon>
        <taxon>Magnoliopsida</taxon>
        <taxon>eudicotyledons</taxon>
        <taxon>Gunneridae</taxon>
        <taxon>Pentapetalae</taxon>
        <taxon>rosids</taxon>
        <taxon>malvids</taxon>
        <taxon>Brassicales</taxon>
        <taxon>Brassicaceae</taxon>
        <taxon>Brassiceae</taxon>
        <taxon>Brassica</taxon>
    </lineage>
</organism>
<dbReference type="Gene3D" id="1.10.472.80">
    <property type="entry name" value="Ypt/Rab-GAP domain of gyp1p, domain 3"/>
    <property type="match status" value="1"/>
</dbReference>
<dbReference type="PANTHER" id="PTHR22957">
    <property type="entry name" value="TBC1 DOMAIN FAMILY MEMBER GTPASE-ACTIVATING PROTEIN"/>
    <property type="match status" value="1"/>
</dbReference>
<keyword evidence="2" id="KW-0472">Membrane</keyword>
<protein>
    <recommendedName>
        <fullName evidence="3">Rab-GAP TBC domain-containing protein</fullName>
    </recommendedName>
</protein>
<dbReference type="EMBL" id="JAGKQM010000004">
    <property type="protein sequence ID" value="KAH0929486.1"/>
    <property type="molecule type" value="Genomic_DNA"/>
</dbReference>
<keyword evidence="2" id="KW-1133">Transmembrane helix</keyword>
<gene>
    <name evidence="4" type="ORF">HID58_015213</name>
</gene>
<evidence type="ECO:0000259" key="3">
    <source>
        <dbReference type="PROSITE" id="PS50086"/>
    </source>
</evidence>
<feature type="compositionally biased region" description="Basic and acidic residues" evidence="1">
    <location>
        <begin position="280"/>
        <end position="299"/>
    </location>
</feature>
<dbReference type="SMART" id="SM00164">
    <property type="entry name" value="TBC"/>
    <property type="match status" value="1"/>
</dbReference>
<feature type="region of interest" description="Disordered" evidence="1">
    <location>
        <begin position="195"/>
        <end position="316"/>
    </location>
</feature>
<reference evidence="4 5" key="1">
    <citation type="submission" date="2021-05" db="EMBL/GenBank/DDBJ databases">
        <title>Genome Assembly of Synthetic Allotetraploid Brassica napus Reveals Homoeologous Exchanges between Subgenomes.</title>
        <authorList>
            <person name="Davis J.T."/>
        </authorList>
    </citation>
    <scope>NUCLEOTIDE SEQUENCE [LARGE SCALE GENOMIC DNA]</scope>
    <source>
        <strain evidence="5">cv. Da-Ae</strain>
        <tissue evidence="4">Seedling</tissue>
    </source>
</reference>
<dbReference type="Proteomes" id="UP000824890">
    <property type="component" value="Unassembled WGS sequence"/>
</dbReference>
<dbReference type="InterPro" id="IPR035969">
    <property type="entry name" value="Rab-GAP_TBC_sf"/>
</dbReference>
<sequence>MFYGGAGRNGYSGGAWSSAVAPSNVGLAVAVTVMAGLAVAFTVYSRRGRLRLTTTMAIRSVSVLFFFQIIGGRWIVFADGSSGGAARNGYSGGAWSSAVAPSNVGLAVAVTVMAGLAVAFTVYSRRGSIGSPWSLRRRKHALQPSQWNAFFTDQGRLSDGGVKYDLNSTEEERDSIRQQKQKEYENLRRQCREIHKRNENGCDSKQTSQSSNTEDSQVLDSNDIAEVNSSKRSIQVEEPEELNSILQDGDCEESGVTSEDAANESDSTNSEETETSPLLAKEEAESHDTVSSDSTKSEETETSPLQAKEEVESAEEEFNTTWQRIIRLDAVRANDEWVPYSPSQAAVSDKKARGIATQVGLNDYDHLEPCRIFHAARLVGILEAYAVYDPEIGYCQGMSDLLSPLIAVIEDDALAFWCFVGFMSKARHNFRLDEVGIRRQLSMVSKIIKYKDIRLYRHLENLEAEDCFFVYRMVVVLFRRELTFEQTLCLWEVMWADQAAIRTGIAKATWGRIRLRAPPTEDLLLYAIAASVLQRRKTIIEEYSGMDEIMKECNSMAGRLDVWKLLDDAHDLVVNLHDKI</sequence>
<dbReference type="Gene3D" id="1.10.8.270">
    <property type="entry name" value="putative rabgap domain of human tbc1 domain family member 14 like domains"/>
    <property type="match status" value="1"/>
</dbReference>
<keyword evidence="2" id="KW-0812">Transmembrane</keyword>
<feature type="compositionally biased region" description="Polar residues" evidence="1">
    <location>
        <begin position="203"/>
        <end position="220"/>
    </location>
</feature>